<proteinExistence type="inferred from homology"/>
<dbReference type="NCBIfam" id="TIGR00309">
    <property type="entry name" value="V_ATPase_subD"/>
    <property type="match status" value="1"/>
</dbReference>
<evidence type="ECO:0000313" key="5">
    <source>
        <dbReference type="Proteomes" id="UP000183085"/>
    </source>
</evidence>
<keyword evidence="2" id="KW-0813">Transport</keyword>
<name>A0A1J5E4B1_9BACT</name>
<sequence>MKLKVNPNRMELMRLKKRLGLVRRGHKLLKDKQEELMRRFWSMIKETQGLRLLVEERLMQAYNTFLFARMEISIEVMDDALWRSKRRVEIIVNQTSILNLRLPQFQLEWEADKLCPVNWHTSGDMDVSLNIFKGIMPQLIDMASKEKCIQLISEELETTRRRVNALEHVLIPGICEAISSIEQKLDEAERSNLARLMKVKEMVRR</sequence>
<dbReference type="PANTHER" id="PTHR11671">
    <property type="entry name" value="V-TYPE ATP SYNTHASE SUBUNIT D"/>
    <property type="match status" value="1"/>
</dbReference>
<comment type="similarity">
    <text evidence="1">Belongs to the V-ATPase D subunit family.</text>
</comment>
<accession>A0A1J5E4B1</accession>
<dbReference type="AlphaFoldDB" id="A0A1J5E4B1"/>
<evidence type="ECO:0008006" key="6">
    <source>
        <dbReference type="Google" id="ProtNLM"/>
    </source>
</evidence>
<gene>
    <name evidence="4" type="ORF">AUJ95_00870</name>
</gene>
<protein>
    <recommendedName>
        <fullName evidence="6">V-type ATP synthase subunit D</fullName>
    </recommendedName>
</protein>
<dbReference type="Pfam" id="PF01813">
    <property type="entry name" value="ATP-synt_D"/>
    <property type="match status" value="1"/>
</dbReference>
<dbReference type="EMBL" id="MNYI01000022">
    <property type="protein sequence ID" value="OIP43241.1"/>
    <property type="molecule type" value="Genomic_DNA"/>
</dbReference>
<evidence type="ECO:0000256" key="2">
    <source>
        <dbReference type="ARBA" id="ARBA00022448"/>
    </source>
</evidence>
<dbReference type="Gene3D" id="1.10.287.3240">
    <property type="match status" value="1"/>
</dbReference>
<dbReference type="GO" id="GO:0046961">
    <property type="term" value="F:proton-transporting ATPase activity, rotational mechanism"/>
    <property type="evidence" value="ECO:0007669"/>
    <property type="project" value="InterPro"/>
</dbReference>
<dbReference type="STRING" id="1817895.AUJ95_00870"/>
<dbReference type="Proteomes" id="UP000183085">
    <property type="component" value="Unassembled WGS sequence"/>
</dbReference>
<organism evidence="4 5">
    <name type="scientific">Candidatus Desantisbacteria bacterium CG2_30_40_21</name>
    <dbReference type="NCBI Taxonomy" id="1817895"/>
    <lineage>
        <taxon>Bacteria</taxon>
        <taxon>Candidatus Desantisiibacteriota</taxon>
    </lineage>
</organism>
<reference evidence="4 5" key="1">
    <citation type="journal article" date="2016" name="Environ. Microbiol.">
        <title>Genomic resolution of a cold subsurface aquifer community provides metabolic insights for novel microbes adapted to high CO concentrations.</title>
        <authorList>
            <person name="Probst A.J."/>
            <person name="Castelle C.J."/>
            <person name="Singh A."/>
            <person name="Brown C.T."/>
            <person name="Anantharaman K."/>
            <person name="Sharon I."/>
            <person name="Hug L.A."/>
            <person name="Burstein D."/>
            <person name="Emerson J.B."/>
            <person name="Thomas B.C."/>
            <person name="Banfield J.F."/>
        </authorList>
    </citation>
    <scope>NUCLEOTIDE SEQUENCE [LARGE SCALE GENOMIC DNA]</scope>
    <source>
        <strain evidence="4">CG2_30_40_21</strain>
    </source>
</reference>
<comment type="caution">
    <text evidence="4">The sequence shown here is derived from an EMBL/GenBank/DDBJ whole genome shotgun (WGS) entry which is preliminary data.</text>
</comment>
<evidence type="ECO:0000256" key="3">
    <source>
        <dbReference type="ARBA" id="ARBA00023065"/>
    </source>
</evidence>
<evidence type="ECO:0000256" key="1">
    <source>
        <dbReference type="ARBA" id="ARBA00005850"/>
    </source>
</evidence>
<dbReference type="InterPro" id="IPR002699">
    <property type="entry name" value="V_ATPase_D"/>
</dbReference>
<evidence type="ECO:0000313" key="4">
    <source>
        <dbReference type="EMBL" id="OIP43241.1"/>
    </source>
</evidence>
<keyword evidence="3" id="KW-0406">Ion transport</keyword>